<proteinExistence type="predicted"/>
<dbReference type="EMBL" id="CXWD01000034">
    <property type="protein sequence ID" value="CTQ77431.1"/>
    <property type="molecule type" value="Genomic_DNA"/>
</dbReference>
<dbReference type="STRING" id="388408.LAX5112_04908"/>
<evidence type="ECO:0000313" key="2">
    <source>
        <dbReference type="EMBL" id="CTQ77431.1"/>
    </source>
</evidence>
<protein>
    <submittedName>
        <fullName evidence="2">Mu-like prophage FluMu protein gp28</fullName>
    </submittedName>
</protein>
<dbReference type="Proteomes" id="UP000053235">
    <property type="component" value="Unassembled WGS sequence"/>
</dbReference>
<name>A0A0M7ASE9_9HYPH</name>
<feature type="region of interest" description="Disordered" evidence="1">
    <location>
        <begin position="1"/>
        <end position="29"/>
    </location>
</feature>
<organism evidence="2 3">
    <name type="scientific">Roseibium alexandrii</name>
    <dbReference type="NCBI Taxonomy" id="388408"/>
    <lineage>
        <taxon>Bacteria</taxon>
        <taxon>Pseudomonadati</taxon>
        <taxon>Pseudomonadota</taxon>
        <taxon>Alphaproteobacteria</taxon>
        <taxon>Hyphomicrobiales</taxon>
        <taxon>Stappiaceae</taxon>
        <taxon>Roseibium</taxon>
    </lineage>
</organism>
<accession>A0A0M7ASE9</accession>
<evidence type="ECO:0000256" key="1">
    <source>
        <dbReference type="SAM" id="MobiDB-lite"/>
    </source>
</evidence>
<reference evidence="3" key="1">
    <citation type="submission" date="2015-07" db="EMBL/GenBank/DDBJ databases">
        <authorList>
            <person name="Rodrigo-Torres Lidia"/>
            <person name="Arahal R.David."/>
        </authorList>
    </citation>
    <scope>NUCLEOTIDE SEQUENCE [LARGE SCALE GENOMIC DNA]</scope>
    <source>
        <strain evidence="3">CECT 5112</strain>
    </source>
</reference>
<gene>
    <name evidence="2" type="ORF">LAX5112_04908</name>
</gene>
<sequence length="175" mass="18941">MTAATANDPILSRDPSSLPPELPLGSDIPENLDPLAAGILMDHQKEWLEDKSDLKLCEKGRRTGITFAEALDDTLKAPSALVVVSNDTLAAKIGKHAAIDTAGFGQVQQMLETGTAIDRRADNKGINFWMDQGGYLRRVVVRQSAEGYLYIGTLFVSSANLLKSHLAKYGEWGGE</sequence>
<dbReference type="AlphaFoldDB" id="A0A0M7ASE9"/>
<keyword evidence="3" id="KW-1185">Reference proteome</keyword>
<evidence type="ECO:0000313" key="3">
    <source>
        <dbReference type="Proteomes" id="UP000053235"/>
    </source>
</evidence>